<dbReference type="EnsemblMetazoa" id="XM_003388182.3">
    <property type="protein sequence ID" value="XP_003388230.1"/>
    <property type="gene ID" value="LOC100640125"/>
</dbReference>
<dbReference type="EnsemblMetazoa" id="Aqu2.1.26094_001">
    <property type="protein sequence ID" value="Aqu2.1.26094_001"/>
    <property type="gene ID" value="Aqu2.1.26094"/>
</dbReference>
<proteinExistence type="inferred from homology"/>
<evidence type="ECO:0000256" key="3">
    <source>
        <dbReference type="SAM" id="Phobius"/>
    </source>
</evidence>
<dbReference type="InterPro" id="IPR036259">
    <property type="entry name" value="MFS_trans_sf"/>
</dbReference>
<feature type="transmembrane region" description="Helical" evidence="3">
    <location>
        <begin position="99"/>
        <end position="117"/>
    </location>
</feature>
<feature type="transmembrane region" description="Helical" evidence="3">
    <location>
        <begin position="360"/>
        <end position="383"/>
    </location>
</feature>
<reference evidence="5" key="1">
    <citation type="journal article" date="2010" name="Nature">
        <title>The Amphimedon queenslandica genome and the evolution of animal complexity.</title>
        <authorList>
            <person name="Srivastava M."/>
            <person name="Simakov O."/>
            <person name="Chapman J."/>
            <person name="Fahey B."/>
            <person name="Gauthier M.E."/>
            <person name="Mitros T."/>
            <person name="Richards G.S."/>
            <person name="Conaco C."/>
            <person name="Dacre M."/>
            <person name="Hellsten U."/>
            <person name="Larroux C."/>
            <person name="Putnam N.H."/>
            <person name="Stanke M."/>
            <person name="Adamska M."/>
            <person name="Darling A."/>
            <person name="Degnan S.M."/>
            <person name="Oakley T.H."/>
            <person name="Plachetzki D.C."/>
            <person name="Zhai Y."/>
            <person name="Adamski M."/>
            <person name="Calcino A."/>
            <person name="Cummins S.F."/>
            <person name="Goodstein D.M."/>
            <person name="Harris C."/>
            <person name="Jackson D.J."/>
            <person name="Leys S.P."/>
            <person name="Shu S."/>
            <person name="Woodcroft B.J."/>
            <person name="Vervoort M."/>
            <person name="Kosik K.S."/>
            <person name="Manning G."/>
            <person name="Degnan B.M."/>
            <person name="Rokhsar D.S."/>
        </authorList>
    </citation>
    <scope>NUCLEOTIDE SEQUENCE [LARGE SCALE GENOMIC DNA]</scope>
</reference>
<evidence type="ECO:0000313" key="4">
    <source>
        <dbReference type="EnsemblMetazoa" id="Aqu2.1.26094_001"/>
    </source>
</evidence>
<dbReference type="eggNOG" id="KOG3810">
    <property type="taxonomic scope" value="Eukaryota"/>
</dbReference>
<dbReference type="STRING" id="400682.A0A1X7UDR0"/>
<keyword evidence="3" id="KW-0812">Transmembrane</keyword>
<keyword evidence="3" id="KW-0472">Membrane</keyword>
<sequence length="510" mass="57897">MPSSSSTPSTSRQQPFCGGLCPSPPRLWIYSTICLLLYGFFKEFKPSEAFLTPYLRSEDEGKNFSSHQVNDLIYPVWTYSYLISAIFVFLLTDLIRYNPIIIIETLSYITTRLLLIWGTSVFSQQMMQVAYGIATATEVGYFSYIYSAVPFEYYERITGPVRAAVLFGRSFGAFAGQIAYSNGLLDFYGLNYFSFASVCVAAVFAVLLPWYFKAPCQKPPRNLYVNFSTELEEVSPPEAPPSILKGWLYKWKDFRKFYTKPTLLRWSLWWAFGMCGMLQVGNYVQSLWKHINEENGDEDAVHKRYQLNGLVEGTTDLFAALTAVLASLLKVNWPVWGEITMGSLSLLATVVLFISSYSHIVYVAYACHVIYRSTFAFVITIASSQISINVDYESYGLIFGFNTLVALVLQTVLTAIVNSWLELYVRTQFVIYGCYYYVLTILFVFAGVYKISKTGILSSCKQCWLSKSRQRLNSVRESMIQYSESSSSETSSEDEVIEPDKITQSMQPVA</sequence>
<dbReference type="GO" id="GO:0090482">
    <property type="term" value="F:vitamin transmembrane transporter activity"/>
    <property type="evidence" value="ECO:0007669"/>
    <property type="project" value="InterPro"/>
</dbReference>
<dbReference type="PANTHER" id="PTHR10686">
    <property type="entry name" value="FOLATE TRANSPORTER"/>
    <property type="match status" value="1"/>
</dbReference>
<keyword evidence="3" id="KW-1133">Transmembrane helix</keyword>
<dbReference type="FunCoup" id="A0A1X7UDR0">
    <property type="interactions" value="5"/>
</dbReference>
<keyword evidence="5" id="KW-1185">Reference proteome</keyword>
<feature type="transmembrane region" description="Helical" evidence="3">
    <location>
        <begin position="429"/>
        <end position="449"/>
    </location>
</feature>
<dbReference type="InterPro" id="IPR002666">
    <property type="entry name" value="Folate_carrier"/>
</dbReference>
<organism evidence="4">
    <name type="scientific">Amphimedon queenslandica</name>
    <name type="common">Sponge</name>
    <dbReference type="NCBI Taxonomy" id="400682"/>
    <lineage>
        <taxon>Eukaryota</taxon>
        <taxon>Metazoa</taxon>
        <taxon>Porifera</taxon>
        <taxon>Demospongiae</taxon>
        <taxon>Heteroscleromorpha</taxon>
        <taxon>Haplosclerida</taxon>
        <taxon>Niphatidae</taxon>
        <taxon>Amphimedon</taxon>
    </lineage>
</organism>
<feature type="transmembrane region" description="Helical" evidence="3">
    <location>
        <begin position="305"/>
        <end position="328"/>
    </location>
</feature>
<gene>
    <name evidence="4" type="primary">100640125</name>
</gene>
<dbReference type="Proteomes" id="UP000007879">
    <property type="component" value="Unassembled WGS sequence"/>
</dbReference>
<dbReference type="KEGG" id="aqu:100640125"/>
<accession>A0A1X7UDR0</accession>
<name>A0A1X7UDR0_AMPQE</name>
<feature type="transmembrane region" description="Helical" evidence="3">
    <location>
        <begin position="263"/>
        <end position="285"/>
    </location>
</feature>
<feature type="region of interest" description="Disordered" evidence="2">
    <location>
        <begin position="482"/>
        <end position="510"/>
    </location>
</feature>
<feature type="transmembrane region" description="Helical" evidence="3">
    <location>
        <begin position="192"/>
        <end position="212"/>
    </location>
</feature>
<dbReference type="Pfam" id="PF01770">
    <property type="entry name" value="Folate_carrier"/>
    <property type="match status" value="1"/>
</dbReference>
<protein>
    <recommendedName>
        <fullName evidence="6">Major facilitator superfamily (MFS) profile domain-containing protein</fullName>
    </recommendedName>
</protein>
<dbReference type="InParanoid" id="A0A1X7UDR0"/>
<feature type="transmembrane region" description="Helical" evidence="3">
    <location>
        <begin position="395"/>
        <end position="417"/>
    </location>
</feature>
<evidence type="ECO:0008006" key="6">
    <source>
        <dbReference type="Google" id="ProtNLM"/>
    </source>
</evidence>
<dbReference type="OrthoDB" id="18814at2759"/>
<comment type="similarity">
    <text evidence="1">Belongs to the reduced folate carrier (RFC) transporter (TC 2.A.48) family.</text>
</comment>
<evidence type="ECO:0000313" key="5">
    <source>
        <dbReference type="Proteomes" id="UP000007879"/>
    </source>
</evidence>
<evidence type="ECO:0000256" key="2">
    <source>
        <dbReference type="SAM" id="MobiDB-lite"/>
    </source>
</evidence>
<dbReference type="GO" id="GO:0005886">
    <property type="term" value="C:plasma membrane"/>
    <property type="evidence" value="ECO:0007669"/>
    <property type="project" value="TreeGrafter"/>
</dbReference>
<feature type="transmembrane region" description="Helical" evidence="3">
    <location>
        <begin position="129"/>
        <end position="149"/>
    </location>
</feature>
<reference evidence="4" key="2">
    <citation type="submission" date="2017-05" db="UniProtKB">
        <authorList>
            <consortium name="EnsemblMetazoa"/>
        </authorList>
    </citation>
    <scope>IDENTIFICATION</scope>
</reference>
<dbReference type="OMA" id="VWISYAG"/>
<evidence type="ECO:0000256" key="1">
    <source>
        <dbReference type="ARBA" id="ARBA00005773"/>
    </source>
</evidence>
<dbReference type="AlphaFoldDB" id="A0A1X7UDR0"/>
<dbReference type="NCBIfam" id="TIGR00806">
    <property type="entry name" value="rfc"/>
    <property type="match status" value="1"/>
</dbReference>
<feature type="transmembrane region" description="Helical" evidence="3">
    <location>
        <begin position="335"/>
        <end position="354"/>
    </location>
</feature>
<dbReference type="Gene3D" id="1.20.1250.20">
    <property type="entry name" value="MFS general substrate transporter like domains"/>
    <property type="match status" value="1"/>
</dbReference>
<dbReference type="SUPFAM" id="SSF103473">
    <property type="entry name" value="MFS general substrate transporter"/>
    <property type="match status" value="1"/>
</dbReference>
<dbReference type="PANTHER" id="PTHR10686:SF18">
    <property type="entry name" value="IP11787P-RELATED"/>
    <property type="match status" value="1"/>
</dbReference>
<feature type="transmembrane region" description="Helical" evidence="3">
    <location>
        <begin position="72"/>
        <end position="92"/>
    </location>
</feature>